<keyword evidence="8" id="KW-0472">Membrane</keyword>
<evidence type="ECO:0000313" key="15">
    <source>
        <dbReference type="EMBL" id="GIL87443.1"/>
    </source>
</evidence>
<keyword evidence="7" id="KW-1133">Transmembrane helix</keyword>
<evidence type="ECO:0000256" key="10">
    <source>
        <dbReference type="ARBA" id="ARBA00046288"/>
    </source>
</evidence>
<comment type="caution">
    <text evidence="15">The sequence shown here is derived from an EMBL/GenBank/DDBJ whole genome shotgun (WGS) entry which is preliminary data.</text>
</comment>
<evidence type="ECO:0000256" key="8">
    <source>
        <dbReference type="ARBA" id="ARBA00023136"/>
    </source>
</evidence>
<evidence type="ECO:0000256" key="4">
    <source>
        <dbReference type="ARBA" id="ARBA00022729"/>
    </source>
</evidence>
<dbReference type="GO" id="GO:0012505">
    <property type="term" value="C:endomembrane system"/>
    <property type="evidence" value="ECO:0007669"/>
    <property type="project" value="UniProtKB-SubCell"/>
</dbReference>
<dbReference type="GO" id="GO:0004190">
    <property type="term" value="F:aspartic-type endopeptidase activity"/>
    <property type="evidence" value="ECO:0007669"/>
    <property type="project" value="UniProtKB-KW"/>
</dbReference>
<dbReference type="InterPro" id="IPR032861">
    <property type="entry name" value="TAXi_N"/>
</dbReference>
<feature type="region of interest" description="Disordered" evidence="12">
    <location>
        <begin position="434"/>
        <end position="519"/>
    </location>
</feature>
<keyword evidence="3" id="KW-0812">Transmembrane</keyword>
<feature type="active site" evidence="11">
    <location>
        <position position="90"/>
    </location>
</feature>
<evidence type="ECO:0000259" key="14">
    <source>
        <dbReference type="PROSITE" id="PS51767"/>
    </source>
</evidence>
<evidence type="ECO:0000256" key="5">
    <source>
        <dbReference type="ARBA" id="ARBA00022750"/>
    </source>
</evidence>
<comment type="subcellular location">
    <subcellularLocation>
        <location evidence="10">Endomembrane system</location>
        <topology evidence="10">Single-pass type I membrane protein</topology>
    </subcellularLocation>
</comment>
<dbReference type="EMBL" id="BNCQ01000002">
    <property type="protein sequence ID" value="GIL95675.1"/>
    <property type="molecule type" value="Genomic_DNA"/>
</dbReference>
<dbReference type="Pfam" id="PF14543">
    <property type="entry name" value="TAXi_N"/>
    <property type="match status" value="1"/>
</dbReference>
<evidence type="ECO:0000256" key="3">
    <source>
        <dbReference type="ARBA" id="ARBA00022692"/>
    </source>
</evidence>
<dbReference type="Pfam" id="PF14541">
    <property type="entry name" value="TAXi_C"/>
    <property type="match status" value="1"/>
</dbReference>
<dbReference type="InterPro" id="IPR034161">
    <property type="entry name" value="Pepsin-like_plant"/>
</dbReference>
<evidence type="ECO:0000256" key="9">
    <source>
        <dbReference type="ARBA" id="ARBA00023180"/>
    </source>
</evidence>
<accession>A0A8J4CXJ5</accession>
<evidence type="ECO:0000256" key="11">
    <source>
        <dbReference type="PIRSR" id="PIRSR601461-1"/>
    </source>
</evidence>
<keyword evidence="17" id="KW-1185">Reference proteome</keyword>
<evidence type="ECO:0000313" key="16">
    <source>
        <dbReference type="EMBL" id="GIL95675.1"/>
    </source>
</evidence>
<feature type="chain" id="PRO_5035391210" description="Peptidase A1 domain-containing protein" evidence="13">
    <location>
        <begin position="26"/>
        <end position="519"/>
    </location>
</feature>
<dbReference type="EMBL" id="BNCP01000039">
    <property type="protein sequence ID" value="GIL87443.1"/>
    <property type="molecule type" value="Genomic_DNA"/>
</dbReference>
<protein>
    <recommendedName>
        <fullName evidence="14">Peptidase A1 domain-containing protein</fullName>
    </recommendedName>
</protein>
<dbReference type="InterPro" id="IPR032799">
    <property type="entry name" value="TAXi_C"/>
</dbReference>
<dbReference type="CDD" id="cd05476">
    <property type="entry name" value="pepsin_A_like_plant"/>
    <property type="match status" value="1"/>
</dbReference>
<dbReference type="AlphaFoldDB" id="A0A8J4CXJ5"/>
<dbReference type="Proteomes" id="UP000747110">
    <property type="component" value="Unassembled WGS sequence"/>
</dbReference>
<name>A0A8J4CXJ5_9CHLO</name>
<dbReference type="InterPro" id="IPR021109">
    <property type="entry name" value="Peptidase_aspartic_dom_sf"/>
</dbReference>
<comment type="similarity">
    <text evidence="1">Belongs to the peptidase A1 family.</text>
</comment>
<dbReference type="InterPro" id="IPR001969">
    <property type="entry name" value="Aspartic_peptidase_AS"/>
</dbReference>
<evidence type="ECO:0000256" key="13">
    <source>
        <dbReference type="SAM" id="SignalP"/>
    </source>
</evidence>
<dbReference type="OrthoDB" id="550851at2759"/>
<dbReference type="PROSITE" id="PS51767">
    <property type="entry name" value="PEPTIDASE_A1"/>
    <property type="match status" value="1"/>
</dbReference>
<organism evidence="15 17">
    <name type="scientific">Volvox reticuliferus</name>
    <dbReference type="NCBI Taxonomy" id="1737510"/>
    <lineage>
        <taxon>Eukaryota</taxon>
        <taxon>Viridiplantae</taxon>
        <taxon>Chlorophyta</taxon>
        <taxon>core chlorophytes</taxon>
        <taxon>Chlorophyceae</taxon>
        <taxon>CS clade</taxon>
        <taxon>Chlamydomonadales</taxon>
        <taxon>Volvocaceae</taxon>
        <taxon>Volvox</taxon>
    </lineage>
</organism>
<feature type="signal peptide" evidence="13">
    <location>
        <begin position="1"/>
        <end position="25"/>
    </location>
</feature>
<dbReference type="GO" id="GO:0006508">
    <property type="term" value="P:proteolysis"/>
    <property type="evidence" value="ECO:0007669"/>
    <property type="project" value="UniProtKB-KW"/>
</dbReference>
<dbReference type="Gene3D" id="2.40.70.10">
    <property type="entry name" value="Acid Proteases"/>
    <property type="match status" value="2"/>
</dbReference>
<dbReference type="PROSITE" id="PS00141">
    <property type="entry name" value="ASP_PROTEASE"/>
    <property type="match status" value="1"/>
</dbReference>
<feature type="active site" evidence="11">
    <location>
        <position position="293"/>
    </location>
</feature>
<keyword evidence="2" id="KW-0645">Protease</keyword>
<keyword evidence="4 13" id="KW-0732">Signal</keyword>
<evidence type="ECO:0000256" key="2">
    <source>
        <dbReference type="ARBA" id="ARBA00022670"/>
    </source>
</evidence>
<evidence type="ECO:0000256" key="6">
    <source>
        <dbReference type="ARBA" id="ARBA00022801"/>
    </source>
</evidence>
<keyword evidence="6" id="KW-0378">Hydrolase</keyword>
<dbReference type="PANTHER" id="PTHR13683">
    <property type="entry name" value="ASPARTYL PROTEASES"/>
    <property type="match status" value="1"/>
</dbReference>
<keyword evidence="9" id="KW-0325">Glycoprotein</keyword>
<reference evidence="15" key="1">
    <citation type="journal article" date="2021" name="Proc. Natl. Acad. Sci. U.S.A.">
        <title>Three genomes in the algal genus Volvox reveal the fate of a haploid sex-determining region after a transition to homothallism.</title>
        <authorList>
            <person name="Yamamoto K."/>
            <person name="Hamaji T."/>
            <person name="Kawai-Toyooka H."/>
            <person name="Matsuzaki R."/>
            <person name="Takahashi F."/>
            <person name="Nishimura Y."/>
            <person name="Kawachi M."/>
            <person name="Noguchi H."/>
            <person name="Minakuchi Y."/>
            <person name="Umen J.G."/>
            <person name="Toyoda A."/>
            <person name="Nozaki H."/>
        </authorList>
    </citation>
    <scope>NUCLEOTIDE SEQUENCE</scope>
    <source>
        <strain evidence="16">NIES-3785</strain>
        <strain evidence="15">NIES-3786</strain>
    </source>
</reference>
<feature type="compositionally biased region" description="Basic residues" evidence="12">
    <location>
        <begin position="487"/>
        <end position="519"/>
    </location>
</feature>
<evidence type="ECO:0000256" key="7">
    <source>
        <dbReference type="ARBA" id="ARBA00022989"/>
    </source>
</evidence>
<feature type="domain" description="Peptidase A1" evidence="14">
    <location>
        <begin position="72"/>
        <end position="416"/>
    </location>
</feature>
<feature type="compositionally biased region" description="Low complexity" evidence="12">
    <location>
        <begin position="470"/>
        <end position="486"/>
    </location>
</feature>
<keyword evidence="5" id="KW-0064">Aspartyl protease</keyword>
<evidence type="ECO:0000256" key="1">
    <source>
        <dbReference type="ARBA" id="ARBA00007447"/>
    </source>
</evidence>
<dbReference type="Proteomes" id="UP000722791">
    <property type="component" value="Unassembled WGS sequence"/>
</dbReference>
<dbReference type="PANTHER" id="PTHR13683:SF375">
    <property type="entry name" value="PEPTIDASE A1 DOMAIN-CONTAINING PROTEIN"/>
    <property type="match status" value="1"/>
</dbReference>
<dbReference type="InterPro" id="IPR001461">
    <property type="entry name" value="Aspartic_peptidase_A1"/>
</dbReference>
<gene>
    <name evidence="15" type="ORF">Vretifemale_15541</name>
    <name evidence="16" type="ORF">Vretimale_1652</name>
</gene>
<evidence type="ECO:0000256" key="12">
    <source>
        <dbReference type="SAM" id="MobiDB-lite"/>
    </source>
</evidence>
<dbReference type="InterPro" id="IPR033121">
    <property type="entry name" value="PEPTIDASE_A1"/>
</dbReference>
<proteinExistence type="inferred from homology"/>
<dbReference type="SUPFAM" id="SSF50630">
    <property type="entry name" value="Acid proteases"/>
    <property type="match status" value="1"/>
</dbReference>
<sequence>MFVVRFLGLSLALLVAANQVSDANADDSGARQTVRQGYMVTLRHRIQPGWRRQLLRNGPLPVFGSTRELGYFYTVLDLGTPARSYSVIIDTGSTITYIPCKGCENCGKHQSERFDPDTSATARRLLCGDPLCNCGSPSCMCVANNQCYYKRAYAEGSVSEGYMITDVLNFPDSQPPVNLVFGCVNGERGELYRQMADGLMGMGNNNNAFQSQLVANGVIDDVFSLCFGFPRDGVLLLGDVPLPEGTPPTEYTPLLHNMHLHFYNVRMEGIEVQGERLPLDAVIFERGYGTVLDSGTTFTYLPSVAFEAMSRAVGQFAEAKGLQRTPGADPQYNDICWAGASDNVDDLENFFPYAEFVLGGDVRLRLRPIRYLFLSRPAEYCLSIFDNGGSGTLIGTGTVQDILVTYDRRNNRVGFTDTSCVGLAVALAARANATDSVHPSPSSPPPFAPPPSPSRFPSPQPPAPHPMPPMVSQARNAPSPSSSSGHPHPHMHHKVHHHPSGAPLHKAHVLQRSHWLRLR</sequence>
<feature type="compositionally biased region" description="Pro residues" evidence="12">
    <location>
        <begin position="441"/>
        <end position="469"/>
    </location>
</feature>
<evidence type="ECO:0000313" key="17">
    <source>
        <dbReference type="Proteomes" id="UP000747110"/>
    </source>
</evidence>